<sequence length="791" mass="89834">MSFRCSGCRSNFTRQGDLFQHFGKSTKNACIVACNHFENSIRKPVRRDMPRHPSSSESPTTASGHTAQQFEGDFFGQEYDDADFPFFDEDEQETSVEVDLGHGTDTVDGVDESDSDDEDGMGGDVRHEPETRSAGNRTPQRHDIDIEMGSDTPMARTGPAEHLDHLRKAPAHVTHFGGQAGVAITDESLSPSAYHAYSDNVNSSRANPWAPFSSRIDWELARWAKLRGLGSNAFTELLAIEGIHEALKLSYRNTDELNKIIDNELPTRRPTFTHQVAQVGDETFDLFSRDILECIRALYGDPEHAQYLSFAPERHYTDANKTECLYHEMHTGKWWWSTQEILEKTKPGATIVPVILSSDKTQITLFRNKTAYPVYLTIGNLPKSIRHKPSRQGHILLAYLPTTRLTHITNKAARRRTLANMFHACMTQILKPLEEAGVSGVIMTSGDGVKRRCHPLLASYVGDYPEQCLVTGAYNGDCPVCECGHDELGDFPCKHNYRELDLVFEALDKLGTNEFAQACREANIKPLQHPFWEILPYANIFQSITPDILHQLYQGVVKYLISWLTSIVGEAEIDARVTRLPPNHAMRIFRKGITTLSRLPGNISTAPLVCAMRALLDFLYLAQYPVHSDTSLAFLETSLRTFHENKHIFVTLGIRNGFKIPKLHFLEHYKRCITLLGTTDNYNTEATERLHIDFAKDAYTATNHKEEFWQMTKWLERREKVLYHANYVTWRIQQSTKSTISAREEVRWEPPDMACVWRQKMTIHPSRKGVDLNELISPISKVQIVLTGPEK</sequence>
<dbReference type="Proteomes" id="UP000790377">
    <property type="component" value="Unassembled WGS sequence"/>
</dbReference>
<gene>
    <name evidence="1" type="ORF">BJ138DRAFT_1233443</name>
</gene>
<dbReference type="EMBL" id="MU268290">
    <property type="protein sequence ID" value="KAH7905034.1"/>
    <property type="molecule type" value="Genomic_DNA"/>
</dbReference>
<evidence type="ECO:0000313" key="1">
    <source>
        <dbReference type="EMBL" id="KAH7905034.1"/>
    </source>
</evidence>
<accession>A0ACB7ZV48</accession>
<reference evidence="1" key="1">
    <citation type="journal article" date="2021" name="New Phytol.">
        <title>Evolutionary innovations through gain and loss of genes in the ectomycorrhizal Boletales.</title>
        <authorList>
            <person name="Wu G."/>
            <person name="Miyauchi S."/>
            <person name="Morin E."/>
            <person name="Kuo A."/>
            <person name="Drula E."/>
            <person name="Varga T."/>
            <person name="Kohler A."/>
            <person name="Feng B."/>
            <person name="Cao Y."/>
            <person name="Lipzen A."/>
            <person name="Daum C."/>
            <person name="Hundley H."/>
            <person name="Pangilinan J."/>
            <person name="Johnson J."/>
            <person name="Barry K."/>
            <person name="LaButti K."/>
            <person name="Ng V."/>
            <person name="Ahrendt S."/>
            <person name="Min B."/>
            <person name="Choi I.G."/>
            <person name="Park H."/>
            <person name="Plett J.M."/>
            <person name="Magnuson J."/>
            <person name="Spatafora J.W."/>
            <person name="Nagy L.G."/>
            <person name="Henrissat B."/>
            <person name="Grigoriev I.V."/>
            <person name="Yang Z.L."/>
            <person name="Xu J."/>
            <person name="Martin F.M."/>
        </authorList>
    </citation>
    <scope>NUCLEOTIDE SEQUENCE</scope>
    <source>
        <strain evidence="1">ATCC 28755</strain>
    </source>
</reference>
<proteinExistence type="predicted"/>
<keyword evidence="2" id="KW-1185">Reference proteome</keyword>
<name>A0ACB7ZV48_9AGAM</name>
<organism evidence="1 2">
    <name type="scientific">Hygrophoropsis aurantiaca</name>
    <dbReference type="NCBI Taxonomy" id="72124"/>
    <lineage>
        <taxon>Eukaryota</taxon>
        <taxon>Fungi</taxon>
        <taxon>Dikarya</taxon>
        <taxon>Basidiomycota</taxon>
        <taxon>Agaricomycotina</taxon>
        <taxon>Agaricomycetes</taxon>
        <taxon>Agaricomycetidae</taxon>
        <taxon>Boletales</taxon>
        <taxon>Coniophorineae</taxon>
        <taxon>Hygrophoropsidaceae</taxon>
        <taxon>Hygrophoropsis</taxon>
    </lineage>
</organism>
<protein>
    <submittedName>
        <fullName evidence="1">Uncharacterized protein</fullName>
    </submittedName>
</protein>
<evidence type="ECO:0000313" key="2">
    <source>
        <dbReference type="Proteomes" id="UP000790377"/>
    </source>
</evidence>
<comment type="caution">
    <text evidence="1">The sequence shown here is derived from an EMBL/GenBank/DDBJ whole genome shotgun (WGS) entry which is preliminary data.</text>
</comment>